<dbReference type="RefSeq" id="WP_206255319.1">
    <property type="nucleotide sequence ID" value="NZ_CP071060.1"/>
</dbReference>
<dbReference type="EMBL" id="CP071060">
    <property type="protein sequence ID" value="QSI78051.1"/>
    <property type="molecule type" value="Genomic_DNA"/>
</dbReference>
<protein>
    <submittedName>
        <fullName evidence="2">Uncharacterized protein</fullName>
    </submittedName>
</protein>
<keyword evidence="1" id="KW-0472">Membrane</keyword>
<feature type="transmembrane region" description="Helical" evidence="1">
    <location>
        <begin position="44"/>
        <end position="66"/>
    </location>
</feature>
<reference evidence="2 3" key="1">
    <citation type="submission" date="2021-02" db="EMBL/GenBank/DDBJ databases">
        <title>Niveibacterium changnyeongensis HC41.</title>
        <authorList>
            <person name="Kang M."/>
        </authorList>
    </citation>
    <scope>NUCLEOTIDE SEQUENCE [LARGE SCALE GENOMIC DNA]</scope>
    <source>
        <strain evidence="2 3">HC41</strain>
    </source>
</reference>
<name>A0ABX7M8I9_9RHOO</name>
<feature type="transmembrane region" description="Helical" evidence="1">
    <location>
        <begin position="73"/>
        <end position="93"/>
    </location>
</feature>
<proteinExistence type="predicted"/>
<organism evidence="2 3">
    <name type="scientific">Niveibacterium microcysteis</name>
    <dbReference type="NCBI Taxonomy" id="2811415"/>
    <lineage>
        <taxon>Bacteria</taxon>
        <taxon>Pseudomonadati</taxon>
        <taxon>Pseudomonadota</taxon>
        <taxon>Betaproteobacteria</taxon>
        <taxon>Rhodocyclales</taxon>
        <taxon>Rhodocyclaceae</taxon>
        <taxon>Niveibacterium</taxon>
    </lineage>
</organism>
<feature type="transmembrane region" description="Helical" evidence="1">
    <location>
        <begin position="99"/>
        <end position="125"/>
    </location>
</feature>
<gene>
    <name evidence="2" type="ORF">JY500_05245</name>
</gene>
<keyword evidence="3" id="KW-1185">Reference proteome</keyword>
<evidence type="ECO:0000313" key="2">
    <source>
        <dbReference type="EMBL" id="QSI78051.1"/>
    </source>
</evidence>
<keyword evidence="1" id="KW-0812">Transmembrane</keyword>
<accession>A0ABX7M8I9</accession>
<evidence type="ECO:0000256" key="1">
    <source>
        <dbReference type="SAM" id="Phobius"/>
    </source>
</evidence>
<keyword evidence="1" id="KW-1133">Transmembrane helix</keyword>
<feature type="transmembrane region" description="Helical" evidence="1">
    <location>
        <begin position="12"/>
        <end position="32"/>
    </location>
</feature>
<dbReference type="Proteomes" id="UP000663570">
    <property type="component" value="Chromosome"/>
</dbReference>
<evidence type="ECO:0000313" key="3">
    <source>
        <dbReference type="Proteomes" id="UP000663570"/>
    </source>
</evidence>
<sequence>MRGLKGLLIRKIVITAIFWCVPLLLFPSQWFIALGMPAPEPLLIARLLGAAYLALLVGYGAGLQALRRGESPLAVIDMGITSNGAAALLMLYFGTTGSWAQWGIGAQVFMWLSALGAGSIAASLLRFRLRHRAEPKPSRPD</sequence>